<dbReference type="PANTHER" id="PTHR33395">
    <property type="entry name" value="TRANSCRIPTASE, PUTATIVE-RELATED-RELATED"/>
    <property type="match status" value="1"/>
</dbReference>
<dbReference type="EMBL" id="KZ508991">
    <property type="protein sequence ID" value="PKU34570.1"/>
    <property type="molecule type" value="Genomic_DNA"/>
</dbReference>
<dbReference type="OrthoDB" id="416454at2759"/>
<evidence type="ECO:0008006" key="3">
    <source>
        <dbReference type="Google" id="ProtNLM"/>
    </source>
</evidence>
<dbReference type="PANTHER" id="PTHR33395:SF22">
    <property type="entry name" value="REVERSE TRANSCRIPTASE DOMAIN-CONTAINING PROTEIN"/>
    <property type="match status" value="1"/>
</dbReference>
<dbReference type="AlphaFoldDB" id="A0A2I0TL68"/>
<gene>
    <name evidence="1" type="ORF">llap_15126</name>
</gene>
<organism evidence="1 2">
    <name type="scientific">Limosa lapponica baueri</name>
    <dbReference type="NCBI Taxonomy" id="1758121"/>
    <lineage>
        <taxon>Eukaryota</taxon>
        <taxon>Metazoa</taxon>
        <taxon>Chordata</taxon>
        <taxon>Craniata</taxon>
        <taxon>Vertebrata</taxon>
        <taxon>Euteleostomi</taxon>
        <taxon>Archelosauria</taxon>
        <taxon>Archosauria</taxon>
        <taxon>Dinosauria</taxon>
        <taxon>Saurischia</taxon>
        <taxon>Theropoda</taxon>
        <taxon>Coelurosauria</taxon>
        <taxon>Aves</taxon>
        <taxon>Neognathae</taxon>
        <taxon>Neoaves</taxon>
        <taxon>Charadriiformes</taxon>
        <taxon>Scolopacidae</taxon>
        <taxon>Limosa</taxon>
    </lineage>
</organism>
<dbReference type="GO" id="GO:0031012">
    <property type="term" value="C:extracellular matrix"/>
    <property type="evidence" value="ECO:0007669"/>
    <property type="project" value="TreeGrafter"/>
</dbReference>
<dbReference type="GO" id="GO:0061343">
    <property type="term" value="P:cell adhesion involved in heart morphogenesis"/>
    <property type="evidence" value="ECO:0007669"/>
    <property type="project" value="TreeGrafter"/>
</dbReference>
<dbReference type="GO" id="GO:0007508">
    <property type="term" value="P:larval heart development"/>
    <property type="evidence" value="ECO:0007669"/>
    <property type="project" value="TreeGrafter"/>
</dbReference>
<reference evidence="2" key="2">
    <citation type="submission" date="2017-12" db="EMBL/GenBank/DDBJ databases">
        <title>Genome sequence of the Bar-tailed Godwit (Limosa lapponica baueri).</title>
        <authorList>
            <person name="Lima N.C.B."/>
            <person name="Parody-Merino A.M."/>
            <person name="Battley P.F."/>
            <person name="Fidler A.E."/>
            <person name="Prosdocimi F."/>
        </authorList>
    </citation>
    <scope>NUCLEOTIDE SEQUENCE [LARGE SCALE GENOMIC DNA]</scope>
</reference>
<reference evidence="2" key="1">
    <citation type="submission" date="2017-11" db="EMBL/GenBank/DDBJ databases">
        <authorList>
            <person name="Lima N.C."/>
            <person name="Parody-Merino A.M."/>
            <person name="Battley P.F."/>
            <person name="Fidler A.E."/>
            <person name="Prosdocimi F."/>
        </authorList>
    </citation>
    <scope>NUCLEOTIDE SEQUENCE [LARGE SCALE GENOMIC DNA]</scope>
</reference>
<protein>
    <recommendedName>
        <fullName evidence="3">Rna-directed dna polymerase from mobile element jockey-like</fullName>
    </recommendedName>
</protein>
<evidence type="ECO:0000313" key="2">
    <source>
        <dbReference type="Proteomes" id="UP000233556"/>
    </source>
</evidence>
<accession>A0A2I0TL68</accession>
<keyword evidence="2" id="KW-1185">Reference proteome</keyword>
<name>A0A2I0TL68_LIMLA</name>
<sequence>MVRDLLHHLDTHKSMEPDGIHLRVPRELVEVLTEPLSIIYQQSWLTREVPVDWHLANVMPIHKKGRKEDPGNYRPVCLTSVPGKVMEQIILSVITRHVKDNQVTCLVDVLVLAWDTDGREAKQLAPLARESGIDRALGRPPQSLTLWRRLLLSMRSRYPYRDDITYHPSKWTTIERSVKNLREIAVREMLFTDLDNPQTPLDPKLPDPFGAGVSALEKSFDKASISVEEKPFDRSVVVLGKVLDKWCKKSRLAWRSQDLLVKLKGKKEMHAQWKQVEVSWEDRRDTARLCRDGVRKAKAQLEHNLMRDAKNNKKGIYRYVNQKRPVKESIPVMMNMTGKLVITDKEKAEVLNNFFASVFTGNLSPRTY</sequence>
<dbReference type="Proteomes" id="UP000233556">
    <property type="component" value="Unassembled WGS sequence"/>
</dbReference>
<proteinExistence type="predicted"/>
<evidence type="ECO:0000313" key="1">
    <source>
        <dbReference type="EMBL" id="PKU34570.1"/>
    </source>
</evidence>